<dbReference type="EMBL" id="FONY01000048">
    <property type="protein sequence ID" value="SFF52423.1"/>
    <property type="molecule type" value="Genomic_DNA"/>
</dbReference>
<feature type="non-terminal residue" evidence="6">
    <location>
        <position position="775"/>
    </location>
</feature>
<dbReference type="SUPFAM" id="SSF48452">
    <property type="entry name" value="TPR-like"/>
    <property type="match status" value="3"/>
</dbReference>
<evidence type="ECO:0000256" key="3">
    <source>
        <dbReference type="PROSITE-ProRule" id="PRU00339"/>
    </source>
</evidence>
<dbReference type="Pfam" id="PF13424">
    <property type="entry name" value="TPR_12"/>
    <property type="match status" value="3"/>
</dbReference>
<dbReference type="STRING" id="1003.SAMN04488541_10481"/>
<keyword evidence="1" id="KW-0677">Repeat</keyword>
<dbReference type="PANTHER" id="PTHR45641:SF19">
    <property type="entry name" value="NEPHROCYSTIN-3"/>
    <property type="match status" value="1"/>
</dbReference>
<sequence length="775" mass="89356">MKTLKTYSRFQIVAFLFQIFGFFISNSLQAQTWKELDSLGLVLEGEGKYKEAIQTYEKALMQAEKEFGRENENYGTTCTNLGICYQEIGLYTLSEKYFLEGMKIVANILGKQSSEYASCLSNLAILYQAQGLYLKAEPLYKEAKEVWIKTVNTKEDINYANFLGGLGLFYNSQGNYVKAELFYTESLQIFGRKNKENSYYANMLNNLAQVSITQGNYDKSILFLNEAKDITKKLHGENHPNYAQILNSLGYLYYTIKDYSKAEPLYIEAIQIRKNTIGKNNSFYANSVNNLAKLYELQSNYIKAEPLYLEATQIRKMLGEKTPDYAASLNNLGHFYALQEKYENAISYYLQATKIQEEILDKNHSMYIATINNLAYAYFSQNEYDKAEYFYIKVAKAKFKELQINFTNLSENEKKLYINANQSFFTNFHGYVINFLQIKLFPDKTFSRHILLQTAINLQLQTKGLLLSETQKMKKRILASGDTALINQFESWQAIKNSISKAYNLPIAQREKQGIDIAKLENQANELERGLSLRSANFTAAFNPPTYTCQDIQQKLGENEVAIEMIKTEYKNQEKNKQDTTYLALILTKADIKPVLLKNGKELETTYWAAYQKLMKVTMNPKVFEDTLLYNAFWKPIAEQLGENVKTVYLSPDGIYHQINLNTLQNPQTKKFVVEEGYQIQLLTNLKEILENKVQENTAKTALLFGRPQYRMSKEEYQTAVAKVRGNEEQTSEIQSTNQAVSEIQWRDLPETETEVNGVSKLLKNKKWKVEVFTG</sequence>
<feature type="repeat" description="TPR" evidence="3">
    <location>
        <begin position="243"/>
        <end position="276"/>
    </location>
</feature>
<feature type="coiled-coil region" evidence="4">
    <location>
        <begin position="46"/>
        <end position="73"/>
    </location>
</feature>
<dbReference type="AlphaFoldDB" id="A0A1I2JEY9"/>
<name>A0A1I2JEY9_9BACT</name>
<dbReference type="Pfam" id="PF13176">
    <property type="entry name" value="TPR_7"/>
    <property type="match status" value="1"/>
</dbReference>
<keyword evidence="2 3" id="KW-0802">TPR repeat</keyword>
<feature type="domain" description="CHAT" evidence="5">
    <location>
        <begin position="629"/>
        <end position="771"/>
    </location>
</feature>
<dbReference type="PANTHER" id="PTHR45641">
    <property type="entry name" value="TETRATRICOPEPTIDE REPEAT PROTEIN (AFU_ORTHOLOGUE AFUA_6G03870)"/>
    <property type="match status" value="1"/>
</dbReference>
<dbReference type="InterPro" id="IPR024983">
    <property type="entry name" value="CHAT_dom"/>
</dbReference>
<dbReference type="RefSeq" id="WP_091549124.1">
    <property type="nucleotide sequence ID" value="NZ_FONY01000048.1"/>
</dbReference>
<evidence type="ECO:0000256" key="4">
    <source>
        <dbReference type="SAM" id="Coils"/>
    </source>
</evidence>
<evidence type="ECO:0000256" key="1">
    <source>
        <dbReference type="ARBA" id="ARBA00022737"/>
    </source>
</evidence>
<dbReference type="PROSITE" id="PS50005">
    <property type="entry name" value="TPR"/>
    <property type="match status" value="3"/>
</dbReference>
<dbReference type="Proteomes" id="UP000199513">
    <property type="component" value="Unassembled WGS sequence"/>
</dbReference>
<feature type="repeat" description="TPR" evidence="3">
    <location>
        <begin position="33"/>
        <end position="66"/>
    </location>
</feature>
<protein>
    <submittedName>
        <fullName evidence="6">Tetratricopeptide repeat-containing protein</fullName>
    </submittedName>
</protein>
<keyword evidence="4" id="KW-0175">Coiled coil</keyword>
<dbReference type="SMART" id="SM00028">
    <property type="entry name" value="TPR"/>
    <property type="match status" value="9"/>
</dbReference>
<keyword evidence="7" id="KW-1185">Reference proteome</keyword>
<evidence type="ECO:0000256" key="2">
    <source>
        <dbReference type="ARBA" id="ARBA00022803"/>
    </source>
</evidence>
<dbReference type="InterPro" id="IPR019734">
    <property type="entry name" value="TPR_rpt"/>
</dbReference>
<reference evidence="7" key="1">
    <citation type="submission" date="2016-10" db="EMBL/GenBank/DDBJ databases">
        <authorList>
            <person name="Varghese N."/>
            <person name="Submissions S."/>
        </authorList>
    </citation>
    <scope>NUCLEOTIDE SEQUENCE [LARGE SCALE GENOMIC DNA]</scope>
    <source>
        <strain>GEY</strain>
        <strain evidence="7">DSM 9560</strain>
    </source>
</reference>
<dbReference type="Pfam" id="PF12770">
    <property type="entry name" value="CHAT"/>
    <property type="match status" value="1"/>
</dbReference>
<evidence type="ECO:0000259" key="5">
    <source>
        <dbReference type="Pfam" id="PF12770"/>
    </source>
</evidence>
<accession>A0A1I2JEY9</accession>
<feature type="repeat" description="TPR" evidence="3">
    <location>
        <begin position="326"/>
        <end position="359"/>
    </location>
</feature>
<dbReference type="Gene3D" id="1.25.40.10">
    <property type="entry name" value="Tetratricopeptide repeat domain"/>
    <property type="match status" value="3"/>
</dbReference>
<feature type="coiled-coil region" evidence="4">
    <location>
        <begin position="510"/>
        <end position="537"/>
    </location>
</feature>
<dbReference type="InterPro" id="IPR011990">
    <property type="entry name" value="TPR-like_helical_dom_sf"/>
</dbReference>
<dbReference type="Pfam" id="PF13374">
    <property type="entry name" value="TPR_10"/>
    <property type="match status" value="1"/>
</dbReference>
<evidence type="ECO:0000313" key="6">
    <source>
        <dbReference type="EMBL" id="SFF52423.1"/>
    </source>
</evidence>
<gene>
    <name evidence="6" type="ORF">SAMN04488541_10481</name>
</gene>
<organism evidence="6 7">
    <name type="scientific">Thermoflexibacter ruber</name>
    <dbReference type="NCBI Taxonomy" id="1003"/>
    <lineage>
        <taxon>Bacteria</taxon>
        <taxon>Pseudomonadati</taxon>
        <taxon>Bacteroidota</taxon>
        <taxon>Cytophagia</taxon>
        <taxon>Cytophagales</taxon>
        <taxon>Thermoflexibacteraceae</taxon>
        <taxon>Thermoflexibacter</taxon>
    </lineage>
</organism>
<evidence type="ECO:0000313" key="7">
    <source>
        <dbReference type="Proteomes" id="UP000199513"/>
    </source>
</evidence>
<proteinExistence type="predicted"/>
<dbReference type="OrthoDB" id="9771112at2"/>